<sequence length="33" mass="3657">MCAPATLVRRSGQLRKLTPEVVTKDCRSGLLRT</sequence>
<evidence type="ECO:0000313" key="2">
    <source>
        <dbReference type="Proteomes" id="UP000011205"/>
    </source>
</evidence>
<evidence type="ECO:0000313" key="1">
    <source>
        <dbReference type="EMBL" id="ELS56176.1"/>
    </source>
</evidence>
<dbReference type="Proteomes" id="UP000011205">
    <property type="component" value="Unassembled WGS sequence"/>
</dbReference>
<proteinExistence type="predicted"/>
<accession>L8PF64</accession>
<dbReference type="EMBL" id="AMLP01000092">
    <property type="protein sequence ID" value="ELS56176.1"/>
    <property type="molecule type" value="Genomic_DNA"/>
</dbReference>
<protein>
    <submittedName>
        <fullName evidence="1">Uncharacterized protein</fullName>
    </submittedName>
</protein>
<organism evidence="1 2">
    <name type="scientific">Streptomyces viridochromogenes Tue57</name>
    <dbReference type="NCBI Taxonomy" id="1160705"/>
    <lineage>
        <taxon>Bacteria</taxon>
        <taxon>Bacillati</taxon>
        <taxon>Actinomycetota</taxon>
        <taxon>Actinomycetes</taxon>
        <taxon>Kitasatosporales</taxon>
        <taxon>Streptomycetaceae</taxon>
        <taxon>Streptomyces</taxon>
    </lineage>
</organism>
<name>L8PF64_STRVR</name>
<reference evidence="1 2" key="1">
    <citation type="journal article" date="2013" name="Genome Announc.">
        <title>Draft Genome Sequence of Streptomyces viridochromogenes Strain Tu57, Producer of Avilamycin.</title>
        <authorList>
            <person name="Gruning B.A."/>
            <person name="Erxleben A."/>
            <person name="Hahnlein A."/>
            <person name="Gunther S."/>
        </authorList>
    </citation>
    <scope>NUCLEOTIDE SEQUENCE [LARGE SCALE GENOMIC DNA]</scope>
    <source>
        <strain evidence="1 2">Tue57</strain>
    </source>
</reference>
<gene>
    <name evidence="1" type="ORF">STVIR_2934</name>
</gene>
<dbReference type="AlphaFoldDB" id="L8PF64"/>
<comment type="caution">
    <text evidence="1">The sequence shown here is derived from an EMBL/GenBank/DDBJ whole genome shotgun (WGS) entry which is preliminary data.</text>
</comment>